<dbReference type="InterPro" id="IPR009061">
    <property type="entry name" value="DNA-bd_dom_put_sf"/>
</dbReference>
<feature type="domain" description="HTH merR-type" evidence="2">
    <location>
        <begin position="1"/>
        <end position="68"/>
    </location>
</feature>
<dbReference type="RefSeq" id="WP_046006506.1">
    <property type="nucleotide sequence ID" value="NZ_JXYA01000047.1"/>
</dbReference>
<sequence>MKIGELSKQTGISIRMLRYYEEQGLLHPRRTHSGYRDYNSKDIQTLTRIQLLSAAGMTLSTILQFLPCIRGDRPIFEPCDELRNLLHSEIKAVEAQTARLAESKAILSQFLTEIEQG</sequence>
<evidence type="ECO:0000313" key="4">
    <source>
        <dbReference type="Proteomes" id="UP000033452"/>
    </source>
</evidence>
<comment type="caution">
    <text evidence="3">The sequence shown here is derived from an EMBL/GenBank/DDBJ whole genome shotgun (WGS) entry which is preliminary data.</text>
</comment>
<dbReference type="PRINTS" id="PR00040">
    <property type="entry name" value="HTHMERR"/>
</dbReference>
<evidence type="ECO:0000313" key="3">
    <source>
        <dbReference type="EMBL" id="KJZ06537.1"/>
    </source>
</evidence>
<dbReference type="PROSITE" id="PS00552">
    <property type="entry name" value="HTH_MERR_1"/>
    <property type="match status" value="1"/>
</dbReference>
<dbReference type="Pfam" id="PF13411">
    <property type="entry name" value="MerR_1"/>
    <property type="match status" value="1"/>
</dbReference>
<dbReference type="SMART" id="SM00422">
    <property type="entry name" value="HTH_MERR"/>
    <property type="match status" value="1"/>
</dbReference>
<dbReference type="InterPro" id="IPR000551">
    <property type="entry name" value="MerR-type_HTH_dom"/>
</dbReference>
<dbReference type="InterPro" id="IPR047057">
    <property type="entry name" value="MerR_fam"/>
</dbReference>
<dbReference type="GO" id="GO:0003700">
    <property type="term" value="F:DNA-binding transcription factor activity"/>
    <property type="evidence" value="ECO:0007669"/>
    <property type="project" value="InterPro"/>
</dbReference>
<name>A0A0F4QIR2_9GAMM</name>
<gene>
    <name evidence="3" type="ORF">TW77_18735</name>
</gene>
<evidence type="ECO:0000256" key="1">
    <source>
        <dbReference type="ARBA" id="ARBA00023125"/>
    </source>
</evidence>
<evidence type="ECO:0000259" key="2">
    <source>
        <dbReference type="PROSITE" id="PS50937"/>
    </source>
</evidence>
<dbReference type="GO" id="GO:0003677">
    <property type="term" value="F:DNA binding"/>
    <property type="evidence" value="ECO:0007669"/>
    <property type="project" value="UniProtKB-KW"/>
</dbReference>
<dbReference type="PANTHER" id="PTHR30204">
    <property type="entry name" value="REDOX-CYCLING DRUG-SENSING TRANSCRIPTIONAL ACTIVATOR SOXR"/>
    <property type="match status" value="1"/>
</dbReference>
<accession>A0A0F4QIR2</accession>
<dbReference type="AlphaFoldDB" id="A0A0F4QIR2"/>
<organism evidence="3 4">
    <name type="scientific">Pseudoalteromonas rubra</name>
    <dbReference type="NCBI Taxonomy" id="43658"/>
    <lineage>
        <taxon>Bacteria</taxon>
        <taxon>Pseudomonadati</taxon>
        <taxon>Pseudomonadota</taxon>
        <taxon>Gammaproteobacteria</taxon>
        <taxon>Alteromonadales</taxon>
        <taxon>Pseudoalteromonadaceae</taxon>
        <taxon>Pseudoalteromonas</taxon>
    </lineage>
</organism>
<keyword evidence="4" id="KW-1185">Reference proteome</keyword>
<dbReference type="Proteomes" id="UP000033452">
    <property type="component" value="Unassembled WGS sequence"/>
</dbReference>
<dbReference type="OrthoDB" id="9802039at2"/>
<dbReference type="SUPFAM" id="SSF46955">
    <property type="entry name" value="Putative DNA-binding domain"/>
    <property type="match status" value="1"/>
</dbReference>
<reference evidence="3 4" key="1">
    <citation type="journal article" date="2015" name="BMC Genomics">
        <title>Genome mining reveals unlocked bioactive potential of marine Gram-negative bacteria.</title>
        <authorList>
            <person name="Machado H."/>
            <person name="Sonnenschein E.C."/>
            <person name="Melchiorsen J."/>
            <person name="Gram L."/>
        </authorList>
    </citation>
    <scope>NUCLEOTIDE SEQUENCE [LARGE SCALE GENOMIC DNA]</scope>
    <source>
        <strain evidence="3 4">S2471</strain>
    </source>
</reference>
<protein>
    <submittedName>
        <fullName evidence="3">MerR family transcriptional regulator</fullName>
    </submittedName>
</protein>
<proteinExistence type="predicted"/>
<dbReference type="Gene3D" id="1.10.1660.10">
    <property type="match status" value="1"/>
</dbReference>
<dbReference type="CDD" id="cd01282">
    <property type="entry name" value="HTH_MerR-like_sg3"/>
    <property type="match status" value="1"/>
</dbReference>
<keyword evidence="1" id="KW-0238">DNA-binding</keyword>
<dbReference type="PANTHER" id="PTHR30204:SF92">
    <property type="entry name" value="HTH-TYPE TRANSCRIPTIONAL REGULATOR ZNTR"/>
    <property type="match status" value="1"/>
</dbReference>
<dbReference type="EMBL" id="JXYA01000047">
    <property type="protein sequence ID" value="KJZ06537.1"/>
    <property type="molecule type" value="Genomic_DNA"/>
</dbReference>
<dbReference type="PROSITE" id="PS50937">
    <property type="entry name" value="HTH_MERR_2"/>
    <property type="match status" value="1"/>
</dbReference>
<dbReference type="PATRIC" id="fig|43658.5.peg.3962"/>